<dbReference type="AlphaFoldDB" id="A0A6J6XCB5"/>
<evidence type="ECO:0000259" key="4">
    <source>
        <dbReference type="Pfam" id="PF20169"/>
    </source>
</evidence>
<organism evidence="5">
    <name type="scientific">freshwater metagenome</name>
    <dbReference type="NCBI Taxonomy" id="449393"/>
    <lineage>
        <taxon>unclassified sequences</taxon>
        <taxon>metagenomes</taxon>
        <taxon>ecological metagenomes</taxon>
    </lineage>
</organism>
<dbReference type="InterPro" id="IPR002869">
    <property type="entry name" value="Pyrv_flavodox_OxRed_cen"/>
</dbReference>
<dbReference type="Gene3D" id="3.40.920.10">
    <property type="entry name" value="Pyruvate-ferredoxin oxidoreductase, PFOR, domain III"/>
    <property type="match status" value="1"/>
</dbReference>
<evidence type="ECO:0000256" key="1">
    <source>
        <dbReference type="ARBA" id="ARBA00023002"/>
    </source>
</evidence>
<reference evidence="5" key="1">
    <citation type="submission" date="2020-05" db="EMBL/GenBank/DDBJ databases">
        <authorList>
            <person name="Chiriac C."/>
            <person name="Salcher M."/>
            <person name="Ghai R."/>
            <person name="Kavagutti S V."/>
        </authorList>
    </citation>
    <scope>NUCLEOTIDE SEQUENCE</scope>
</reference>
<keyword evidence="1" id="KW-0560">Oxidoreductase</keyword>
<dbReference type="Pfam" id="PF02775">
    <property type="entry name" value="TPP_enzyme_C"/>
    <property type="match status" value="1"/>
</dbReference>
<dbReference type="SUPFAM" id="SSF52518">
    <property type="entry name" value="Thiamin diphosphate-binding fold (THDP-binding)"/>
    <property type="match status" value="1"/>
</dbReference>
<sequence>MLGLATDEQIADAGIRLLHLRLISPIDHALLRRFGTGLTEIFVVEDKTPTLEAMLKEALWSSPDRPTITGKNDEQGRHLLAAHGSLDADSIVGPLRSRLVERLTDDRLAPLRSAARSRVLIPLTLNRTPYFCSGCPHNVSTEVPAGSLVGGGIGCHSMVAMMDSSRVGEIVGLTCMGNEGAQWVGMAPFVDTPHLIQNIGDGTYAHSGQLAIRGAIAAGVNITYKILVNGVVAMTGGQDATGAVDVPTMARILLLQGVRSVLVTTDDLGRYNSIGLPNEVEVWDRTRMVEAQERLASIPGVTVLIHDQLCAAEKRRLRKRDKVAKPAFRVLINERVCEGCGDCGQQSNCLSVQPVETEFGRKTHIDQSSCNLDYSCLRGDCPSFVKVLEPRRPIKVKTRFTRAPSDLAAATVVDPIDGLMVRMPGIGGTGVVTVSQILGTAAMLDGLQVRGLDQTGLSQKAGPVVSDVFISRDEHVGSNKAAAGSVDVLIAFDLLGAATDAQLRGASVDRTIVIGSASPTPTGKMVLHPTVAYPELDDLVGRLNATSRAELNRYAPVFELVTGLFGDTTTANVFLLGVAHQAGVLPVSTVSLERAISLNGVAVDRNLAAFAWGRQWIIDPDSVATASGVHSSAGAAAEPLDPIAMRAADLVAYQSQEYSQLYLDRIETLRTAGASTETIDAFATNLYKLMAYKDEYEVARLLLAPEARAAAEAIAGEGARVQWQLHPPMLRALGMKNKISLGRWATPLMVGLRAGRRLRGTPFDLLGMTKLRRIERALAGEYADSITVLVRANAPAAVTLEAAGLPELVRGYESIKLESLVHYRARLAAFMNPSGSAEPDSVQAD</sequence>
<feature type="domain" description="DUF6537" evidence="4">
    <location>
        <begin position="642"/>
        <end position="828"/>
    </location>
</feature>
<dbReference type="Pfam" id="PF20169">
    <property type="entry name" value="DUF6537"/>
    <property type="match status" value="1"/>
</dbReference>
<dbReference type="InterPro" id="IPR019752">
    <property type="entry name" value="Pyrv/ketoisovalerate_OxRed_cat"/>
</dbReference>
<feature type="domain" description="Pyruvate/ketoisovalerate oxidoreductase catalytic" evidence="2">
    <location>
        <begin position="427"/>
        <end position="614"/>
    </location>
</feature>
<dbReference type="GO" id="GO:0045333">
    <property type="term" value="P:cellular respiration"/>
    <property type="evidence" value="ECO:0007669"/>
    <property type="project" value="UniProtKB-ARBA"/>
</dbReference>
<evidence type="ECO:0000259" key="3">
    <source>
        <dbReference type="Pfam" id="PF02775"/>
    </source>
</evidence>
<dbReference type="GO" id="GO:0016625">
    <property type="term" value="F:oxidoreductase activity, acting on the aldehyde or oxo group of donors, iron-sulfur protein as acceptor"/>
    <property type="evidence" value="ECO:0007669"/>
    <property type="project" value="UniProtKB-ARBA"/>
</dbReference>
<name>A0A6J6XCB5_9ZZZZ</name>
<evidence type="ECO:0000259" key="2">
    <source>
        <dbReference type="Pfam" id="PF01558"/>
    </source>
</evidence>
<evidence type="ECO:0000313" key="5">
    <source>
        <dbReference type="EMBL" id="CAB4794791.1"/>
    </source>
</evidence>
<dbReference type="InterPro" id="IPR051457">
    <property type="entry name" value="2-oxoacid:Fd_oxidoreductase"/>
</dbReference>
<accession>A0A6J6XCB5</accession>
<gene>
    <name evidence="5" type="ORF">UFOPK2992_00676</name>
</gene>
<dbReference type="Pfam" id="PF01558">
    <property type="entry name" value="POR"/>
    <property type="match status" value="1"/>
</dbReference>
<proteinExistence type="predicted"/>
<dbReference type="InterPro" id="IPR029061">
    <property type="entry name" value="THDP-binding"/>
</dbReference>
<dbReference type="InterPro" id="IPR011766">
    <property type="entry name" value="TPP_enzyme_TPP-bd"/>
</dbReference>
<dbReference type="PANTHER" id="PTHR48084:SF3">
    <property type="entry name" value="SUBUNIT OF PYRUVATE:FLAVODOXIN OXIDOREDUCTASE"/>
    <property type="match status" value="1"/>
</dbReference>
<protein>
    <submittedName>
        <fullName evidence="5">Unannotated protein</fullName>
    </submittedName>
</protein>
<dbReference type="PANTHER" id="PTHR48084">
    <property type="entry name" value="2-OXOGLUTARATE OXIDOREDUCTASE SUBUNIT KORB-RELATED"/>
    <property type="match status" value="1"/>
</dbReference>
<feature type="domain" description="Thiamine pyrophosphate enzyme TPP-binding" evidence="3">
    <location>
        <begin position="152"/>
        <end position="239"/>
    </location>
</feature>
<dbReference type="SUPFAM" id="SSF53323">
    <property type="entry name" value="Pyruvate-ferredoxin oxidoreductase, PFOR, domain III"/>
    <property type="match status" value="1"/>
</dbReference>
<dbReference type="GO" id="GO:0030976">
    <property type="term" value="F:thiamine pyrophosphate binding"/>
    <property type="evidence" value="ECO:0007669"/>
    <property type="project" value="InterPro"/>
</dbReference>
<dbReference type="EMBL" id="CAFAAI010000096">
    <property type="protein sequence ID" value="CAB4794791.1"/>
    <property type="molecule type" value="Genomic_DNA"/>
</dbReference>
<dbReference type="NCBIfam" id="NF009589">
    <property type="entry name" value="PRK13030.1"/>
    <property type="match status" value="1"/>
</dbReference>
<dbReference type="InterPro" id="IPR046667">
    <property type="entry name" value="DUF6537"/>
</dbReference>